<feature type="transmembrane region" description="Helical" evidence="7">
    <location>
        <begin position="142"/>
        <end position="164"/>
    </location>
</feature>
<feature type="transmembrane region" description="Helical" evidence="7">
    <location>
        <begin position="21"/>
        <end position="42"/>
    </location>
</feature>
<feature type="transmembrane region" description="Helical" evidence="7">
    <location>
        <begin position="272"/>
        <end position="290"/>
    </location>
</feature>
<evidence type="ECO:0000256" key="6">
    <source>
        <dbReference type="ARBA" id="ARBA00023136"/>
    </source>
</evidence>
<feature type="domain" description="Major facilitator superfamily (MFS) profile" evidence="8">
    <location>
        <begin position="1"/>
        <end position="417"/>
    </location>
</feature>
<protein>
    <recommendedName>
        <fullName evidence="8">Major facilitator superfamily (MFS) profile domain-containing protein</fullName>
    </recommendedName>
</protein>
<dbReference type="Gene3D" id="1.20.1250.20">
    <property type="entry name" value="MFS general substrate transporter like domains"/>
    <property type="match status" value="1"/>
</dbReference>
<evidence type="ECO:0000256" key="4">
    <source>
        <dbReference type="ARBA" id="ARBA00022692"/>
    </source>
</evidence>
<dbReference type="AlphaFoldDB" id="A0A2M8L5G6"/>
<evidence type="ECO:0000256" key="7">
    <source>
        <dbReference type="SAM" id="Phobius"/>
    </source>
</evidence>
<dbReference type="InterPro" id="IPR036259">
    <property type="entry name" value="MFS_trans_sf"/>
</dbReference>
<dbReference type="SUPFAM" id="SSF103473">
    <property type="entry name" value="MFS general substrate transporter"/>
    <property type="match status" value="1"/>
</dbReference>
<dbReference type="PROSITE" id="PS50850">
    <property type="entry name" value="MFS"/>
    <property type="match status" value="1"/>
</dbReference>
<dbReference type="PANTHER" id="PTHR43266">
    <property type="entry name" value="MACROLIDE-EFFLUX PROTEIN"/>
    <property type="match status" value="1"/>
</dbReference>
<dbReference type="GO" id="GO:0005886">
    <property type="term" value="C:plasma membrane"/>
    <property type="evidence" value="ECO:0007669"/>
    <property type="project" value="UniProtKB-SubCell"/>
</dbReference>
<evidence type="ECO:0000259" key="8">
    <source>
        <dbReference type="PROSITE" id="PS50850"/>
    </source>
</evidence>
<gene>
    <name evidence="9" type="ORF">COU96_01805</name>
</gene>
<accession>A0A2M8L5G6</accession>
<comment type="subcellular location">
    <subcellularLocation>
        <location evidence="1">Cell membrane</location>
        <topology evidence="1">Multi-pass membrane protein</topology>
    </subcellularLocation>
</comment>
<evidence type="ECO:0000313" key="10">
    <source>
        <dbReference type="Proteomes" id="UP000229500"/>
    </source>
</evidence>
<feature type="transmembrane region" description="Helical" evidence="7">
    <location>
        <begin position="391"/>
        <end position="411"/>
    </location>
</feature>
<evidence type="ECO:0000256" key="1">
    <source>
        <dbReference type="ARBA" id="ARBA00004651"/>
    </source>
</evidence>
<dbReference type="InterPro" id="IPR011701">
    <property type="entry name" value="MFS"/>
</dbReference>
<evidence type="ECO:0000313" key="9">
    <source>
        <dbReference type="EMBL" id="PJE69073.1"/>
    </source>
</evidence>
<name>A0A2M8L5G6_9BACT</name>
<feature type="transmembrane region" description="Helical" evidence="7">
    <location>
        <begin position="302"/>
        <end position="323"/>
    </location>
</feature>
<dbReference type="Pfam" id="PF07690">
    <property type="entry name" value="MFS_1"/>
    <property type="match status" value="1"/>
</dbReference>
<dbReference type="PANTHER" id="PTHR43266:SF2">
    <property type="entry name" value="MAJOR FACILITATOR SUPERFAMILY (MFS) PROFILE DOMAIN-CONTAINING PROTEIN"/>
    <property type="match status" value="1"/>
</dbReference>
<evidence type="ECO:0000256" key="3">
    <source>
        <dbReference type="ARBA" id="ARBA00022475"/>
    </source>
</evidence>
<dbReference type="EMBL" id="PFEL01000065">
    <property type="protein sequence ID" value="PJE69073.1"/>
    <property type="molecule type" value="Genomic_DNA"/>
</dbReference>
<dbReference type="Proteomes" id="UP000229500">
    <property type="component" value="Unassembled WGS sequence"/>
</dbReference>
<keyword evidence="6 7" id="KW-0472">Membrane</keyword>
<keyword evidence="2" id="KW-0813">Transport</keyword>
<keyword evidence="3" id="KW-1003">Cell membrane</keyword>
<feature type="transmembrane region" description="Helical" evidence="7">
    <location>
        <begin position="170"/>
        <end position="189"/>
    </location>
</feature>
<feature type="transmembrane region" description="Helical" evidence="7">
    <location>
        <begin position="329"/>
        <end position="353"/>
    </location>
</feature>
<proteinExistence type="predicted"/>
<organism evidence="9 10">
    <name type="scientific">Candidatus Shapirobacteria bacterium CG10_big_fil_rev_8_21_14_0_10_38_14</name>
    <dbReference type="NCBI Taxonomy" id="1974483"/>
    <lineage>
        <taxon>Bacteria</taxon>
        <taxon>Candidatus Shapironibacteriota</taxon>
    </lineage>
</organism>
<keyword evidence="4 7" id="KW-0812">Transmembrane</keyword>
<feature type="transmembrane region" description="Helical" evidence="7">
    <location>
        <begin position="104"/>
        <end position="130"/>
    </location>
</feature>
<reference evidence="10" key="1">
    <citation type="submission" date="2017-09" db="EMBL/GenBank/DDBJ databases">
        <title>Depth-based differentiation of microbial function through sediment-hosted aquifers and enrichment of novel symbionts in the deep terrestrial subsurface.</title>
        <authorList>
            <person name="Probst A.J."/>
            <person name="Ladd B."/>
            <person name="Jarett J.K."/>
            <person name="Geller-Mcgrath D.E."/>
            <person name="Sieber C.M.K."/>
            <person name="Emerson J.B."/>
            <person name="Anantharaman K."/>
            <person name="Thomas B.C."/>
            <person name="Malmstrom R."/>
            <person name="Stieglmeier M."/>
            <person name="Klingl A."/>
            <person name="Woyke T."/>
            <person name="Ryan C.M."/>
            <person name="Banfield J.F."/>
        </authorList>
    </citation>
    <scope>NUCLEOTIDE SEQUENCE [LARGE SCALE GENOMIC DNA]</scope>
</reference>
<comment type="caution">
    <text evidence="9">The sequence shown here is derived from an EMBL/GenBank/DDBJ whole genome shotgun (WGS) entry which is preliminary data.</text>
</comment>
<evidence type="ECO:0000256" key="5">
    <source>
        <dbReference type="ARBA" id="ARBA00022989"/>
    </source>
</evidence>
<sequence>MRKGSFWQILANRNFLKIGSVQIFSLVSAYTLNFILIGRIFGVTHSTVAVSFFLFLYYLPTMILGPFIGVFIDNFNKRKIFVLTNLFQAVIVLAYLGVGEKIWSAYVIVFLYSLGDELFNPAVGAALPALVKKKSWQTANTFFLLTTQSSIMVGSLIGGLALKFFKWVDLTFLLVSLMLFLAVAISLSLPKKPLRGIKKLKIDFSDLSNLGAVLDLPNFWRQVKEGYQFIRNEPFILFPILLLSGLQGLVAMALIILPSLAAMLKINFADSSYLVIIPAILGVVLASFFVNKTVQKVRKNILVLTGLYLAGGSILLLSLLTLFGQHPFIVGLPFFLILGASAVLVLIPLQTLIQEYTPFNVRGRVFSTLNTMINLGTVLPLLVTATLVDIFGVRFILLMAGLFIILLGVFAQKKRAMIIIVDSQEKK</sequence>
<keyword evidence="5 7" id="KW-1133">Transmembrane helix</keyword>
<feature type="transmembrane region" description="Helical" evidence="7">
    <location>
        <begin position="365"/>
        <end position="385"/>
    </location>
</feature>
<dbReference type="InterPro" id="IPR020846">
    <property type="entry name" value="MFS_dom"/>
</dbReference>
<feature type="transmembrane region" description="Helical" evidence="7">
    <location>
        <begin position="235"/>
        <end position="260"/>
    </location>
</feature>
<feature type="transmembrane region" description="Helical" evidence="7">
    <location>
        <begin position="48"/>
        <end position="68"/>
    </location>
</feature>
<dbReference type="CDD" id="cd06173">
    <property type="entry name" value="MFS_MefA_like"/>
    <property type="match status" value="1"/>
</dbReference>
<feature type="transmembrane region" description="Helical" evidence="7">
    <location>
        <begin position="80"/>
        <end position="98"/>
    </location>
</feature>
<dbReference type="GO" id="GO:0022857">
    <property type="term" value="F:transmembrane transporter activity"/>
    <property type="evidence" value="ECO:0007669"/>
    <property type="project" value="InterPro"/>
</dbReference>
<evidence type="ECO:0000256" key="2">
    <source>
        <dbReference type="ARBA" id="ARBA00022448"/>
    </source>
</evidence>